<accession>A0A084IQC5</accession>
<keyword evidence="1" id="KW-0489">Methyltransferase</keyword>
<dbReference type="Pfam" id="PF04445">
    <property type="entry name" value="SAM_MT"/>
    <property type="match status" value="1"/>
</dbReference>
<dbReference type="GO" id="GO:0005737">
    <property type="term" value="C:cytoplasm"/>
    <property type="evidence" value="ECO:0007669"/>
    <property type="project" value="UniProtKB-SubCell"/>
</dbReference>
<sequence>MTEAAAAVAWRLGADRVESARDRQHAATLGLTPINDVPALGFYIERDDDGLVLRHAADPAGTGLRCALADTTELADRQAGGRRSPLARAFGLHRHAPMRVLDTTAGLARDAATLASLGCDVTAIERQPALYALIEDATQRIHATPEQRPVWWSHWQWPVHADAADWLSADAGQKAFDAIYIDPMFASPRRKSAPQKALAWLAELAGTDEDAPALLEIARAHARRRVVVKQHARAEPMAPPDLQIRGRAIRFDIYLTPRA</sequence>
<keyword evidence="1" id="KW-0949">S-adenosyl-L-methionine</keyword>
<dbReference type="Proteomes" id="UP000028302">
    <property type="component" value="Unassembled WGS sequence"/>
</dbReference>
<comment type="caution">
    <text evidence="2">The sequence shown here is derived from an EMBL/GenBank/DDBJ whole genome shotgun (WGS) entry which is preliminary data.</text>
</comment>
<evidence type="ECO:0000313" key="2">
    <source>
        <dbReference type="EMBL" id="KEZ78909.1"/>
    </source>
</evidence>
<dbReference type="InterPro" id="IPR007536">
    <property type="entry name" value="16SrRNA_methylTrfase_J"/>
</dbReference>
<dbReference type="OrthoDB" id="3191794at2"/>
<dbReference type="GO" id="GO:0008990">
    <property type="term" value="F:rRNA (guanine-N2-)-methyltransferase activity"/>
    <property type="evidence" value="ECO:0007669"/>
    <property type="project" value="UniProtKB-UniRule"/>
</dbReference>
<dbReference type="EC" id="2.1.1.242" evidence="1"/>
<dbReference type="Gene3D" id="3.40.50.150">
    <property type="entry name" value="Vaccinia Virus protein VP39"/>
    <property type="match status" value="1"/>
</dbReference>
<comment type="subcellular location">
    <subcellularLocation>
        <location evidence="1">Cytoplasm</location>
    </subcellularLocation>
</comment>
<keyword evidence="3" id="KW-1185">Reference proteome</keyword>
<keyword evidence="1" id="KW-0808">Transferase</keyword>
<feature type="binding site" evidence="1">
    <location>
        <begin position="109"/>
        <end position="110"/>
    </location>
    <ligand>
        <name>S-adenosyl-L-methionine</name>
        <dbReference type="ChEBI" id="CHEBI:59789"/>
    </ligand>
</feature>
<feature type="binding site" evidence="1">
    <location>
        <begin position="125"/>
        <end position="126"/>
    </location>
    <ligand>
        <name>S-adenosyl-L-methionine</name>
        <dbReference type="ChEBI" id="CHEBI:59789"/>
    </ligand>
</feature>
<feature type="binding site" evidence="1">
    <location>
        <position position="182"/>
    </location>
    <ligand>
        <name>S-adenosyl-L-methionine</name>
        <dbReference type="ChEBI" id="CHEBI:59789"/>
    </ligand>
</feature>
<dbReference type="eggNOG" id="COG0742">
    <property type="taxonomic scope" value="Bacteria"/>
</dbReference>
<comment type="similarity">
    <text evidence="1">Belongs to the methyltransferase superfamily. RsmJ family.</text>
</comment>
<dbReference type="SUPFAM" id="SSF53335">
    <property type="entry name" value="S-adenosyl-L-methionine-dependent methyltransferases"/>
    <property type="match status" value="1"/>
</dbReference>
<dbReference type="EMBL" id="APNK01000002">
    <property type="protein sequence ID" value="KEZ78909.1"/>
    <property type="molecule type" value="Genomic_DNA"/>
</dbReference>
<evidence type="ECO:0000256" key="1">
    <source>
        <dbReference type="HAMAP-Rule" id="MF_01523"/>
    </source>
</evidence>
<dbReference type="HAMAP" id="MF_01523">
    <property type="entry name" value="16SrRNA_methyltr_J"/>
    <property type="match status" value="1"/>
</dbReference>
<gene>
    <name evidence="1" type="primary">rsmJ</name>
    <name evidence="2" type="ORF">C41B8_02227</name>
</gene>
<dbReference type="STRING" id="1304275.C41B8_02227"/>
<reference evidence="2 3" key="1">
    <citation type="submission" date="2013-03" db="EMBL/GenBank/DDBJ databases">
        <title>Salinisphaera hydrothermalis C41B8 Genome Sequencing.</title>
        <authorList>
            <person name="Li C."/>
            <person name="Lai Q."/>
            <person name="Shao Z."/>
        </authorList>
    </citation>
    <scope>NUCLEOTIDE SEQUENCE [LARGE SCALE GENOMIC DNA]</scope>
    <source>
        <strain evidence="2 3">C41B8</strain>
    </source>
</reference>
<proteinExistence type="inferred from homology"/>
<evidence type="ECO:0000313" key="3">
    <source>
        <dbReference type="Proteomes" id="UP000028302"/>
    </source>
</evidence>
<dbReference type="AlphaFoldDB" id="A0A084IQC5"/>
<organism evidence="2 3">
    <name type="scientific">Salinisphaera hydrothermalis (strain C41B8)</name>
    <dbReference type="NCBI Taxonomy" id="1304275"/>
    <lineage>
        <taxon>Bacteria</taxon>
        <taxon>Pseudomonadati</taxon>
        <taxon>Pseudomonadota</taxon>
        <taxon>Gammaproteobacteria</taxon>
        <taxon>Salinisphaerales</taxon>
        <taxon>Salinisphaeraceae</taxon>
        <taxon>Salinisphaera</taxon>
    </lineage>
</organism>
<protein>
    <recommendedName>
        <fullName evidence="1">Ribosomal RNA small subunit methyltransferase J</fullName>
        <ecNumber evidence="1">2.1.1.242</ecNumber>
    </recommendedName>
    <alternativeName>
        <fullName evidence="1">16S rRNA m2G1516 methyltransferase</fullName>
    </alternativeName>
    <alternativeName>
        <fullName evidence="1">rRNA (guanine-N(2)-)-methyltransferase</fullName>
    </alternativeName>
</protein>
<keyword evidence="1" id="KW-0963">Cytoplasm</keyword>
<dbReference type="PANTHER" id="PTHR36112">
    <property type="entry name" value="RIBOSOMAL RNA SMALL SUBUNIT METHYLTRANSFERASE J"/>
    <property type="match status" value="1"/>
</dbReference>
<comment type="caution">
    <text evidence="1">Lacks conserved residue(s) required for the propagation of feature annotation.</text>
</comment>
<comment type="function">
    <text evidence="1">Specifically methylates the guanosine in position 1516 of 16S rRNA.</text>
</comment>
<dbReference type="InterPro" id="IPR029063">
    <property type="entry name" value="SAM-dependent_MTases_sf"/>
</dbReference>
<name>A0A084IQC5_SALHC</name>
<keyword evidence="1" id="KW-0698">rRNA processing</keyword>
<dbReference type="PANTHER" id="PTHR36112:SF1">
    <property type="entry name" value="RIBOSOMAL RNA SMALL SUBUNIT METHYLTRANSFERASE J"/>
    <property type="match status" value="1"/>
</dbReference>
<comment type="catalytic activity">
    <reaction evidence="1">
        <text>guanosine(1516) in 16S rRNA + S-adenosyl-L-methionine = N(2)-methylguanosine(1516) in 16S rRNA + S-adenosyl-L-homocysteine + H(+)</text>
        <dbReference type="Rhea" id="RHEA:43220"/>
        <dbReference type="Rhea" id="RHEA-COMP:10412"/>
        <dbReference type="Rhea" id="RHEA-COMP:10413"/>
        <dbReference type="ChEBI" id="CHEBI:15378"/>
        <dbReference type="ChEBI" id="CHEBI:57856"/>
        <dbReference type="ChEBI" id="CHEBI:59789"/>
        <dbReference type="ChEBI" id="CHEBI:74269"/>
        <dbReference type="ChEBI" id="CHEBI:74481"/>
        <dbReference type="EC" id="2.1.1.242"/>
    </reaction>
</comment>
<dbReference type="PATRIC" id="fig|1304275.5.peg.452"/>
<dbReference type="RefSeq" id="WP_051882766.1">
    <property type="nucleotide sequence ID" value="NZ_APNK01000002.1"/>
</dbReference>